<evidence type="ECO:0000256" key="2">
    <source>
        <dbReference type="ARBA" id="ARBA00023125"/>
    </source>
</evidence>
<dbReference type="EMBL" id="FNQB01000005">
    <property type="protein sequence ID" value="SDZ63436.1"/>
    <property type="molecule type" value="Genomic_DNA"/>
</dbReference>
<dbReference type="PANTHER" id="PTHR30055:SF234">
    <property type="entry name" value="HTH-TYPE TRANSCRIPTIONAL REGULATOR BETI"/>
    <property type="match status" value="1"/>
</dbReference>
<accession>A0A1H3UMB8</accession>
<evidence type="ECO:0000259" key="5">
    <source>
        <dbReference type="PROSITE" id="PS50977"/>
    </source>
</evidence>
<evidence type="ECO:0000313" key="7">
    <source>
        <dbReference type="Proteomes" id="UP000199632"/>
    </source>
</evidence>
<dbReference type="GO" id="GO:0000976">
    <property type="term" value="F:transcription cis-regulatory region binding"/>
    <property type="evidence" value="ECO:0007669"/>
    <property type="project" value="TreeGrafter"/>
</dbReference>
<keyword evidence="7" id="KW-1185">Reference proteome</keyword>
<proteinExistence type="predicted"/>
<dbReference type="PRINTS" id="PR00455">
    <property type="entry name" value="HTHTETR"/>
</dbReference>
<evidence type="ECO:0000256" key="4">
    <source>
        <dbReference type="PROSITE-ProRule" id="PRU00335"/>
    </source>
</evidence>
<dbReference type="Gene3D" id="1.10.357.10">
    <property type="entry name" value="Tetracycline Repressor, domain 2"/>
    <property type="match status" value="1"/>
</dbReference>
<dbReference type="SUPFAM" id="SSF46689">
    <property type="entry name" value="Homeodomain-like"/>
    <property type="match status" value="1"/>
</dbReference>
<evidence type="ECO:0000313" key="6">
    <source>
        <dbReference type="EMBL" id="SDZ63436.1"/>
    </source>
</evidence>
<dbReference type="Pfam" id="PF00440">
    <property type="entry name" value="TetR_N"/>
    <property type="match status" value="1"/>
</dbReference>
<evidence type="ECO:0000256" key="1">
    <source>
        <dbReference type="ARBA" id="ARBA00023015"/>
    </source>
</evidence>
<dbReference type="AlphaFoldDB" id="A0A1H3UMB8"/>
<feature type="DNA-binding region" description="H-T-H motif" evidence="4">
    <location>
        <begin position="50"/>
        <end position="69"/>
    </location>
</feature>
<sequence>MLAYGGTVLFANREWVAVPKLTEARSQLRRDQIVQAARRCFVRNGMERTSVAEITAESGLSAGSIYAHYSSKAEIVLAVVQDVMDRRAAILAEYASRAQPPSPAQVIVHLAAATDRDEARVALQAWGEATTDPAIHDVVVAMIDRIRGLFRASCEQWLVSAKDYAPSEAGPRAARLADQLVAAYQAHLVRAALGAPDAIDHAAIEAIS</sequence>
<dbReference type="InterPro" id="IPR001647">
    <property type="entry name" value="HTH_TetR"/>
</dbReference>
<dbReference type="InterPro" id="IPR009057">
    <property type="entry name" value="Homeodomain-like_sf"/>
</dbReference>
<dbReference type="RefSeq" id="WP_090802963.1">
    <property type="nucleotide sequence ID" value="NZ_BOND01000034.1"/>
</dbReference>
<dbReference type="Proteomes" id="UP000199632">
    <property type="component" value="Unassembled WGS sequence"/>
</dbReference>
<dbReference type="InterPro" id="IPR050109">
    <property type="entry name" value="HTH-type_TetR-like_transc_reg"/>
</dbReference>
<dbReference type="PANTHER" id="PTHR30055">
    <property type="entry name" value="HTH-TYPE TRANSCRIPTIONAL REGULATOR RUTR"/>
    <property type="match status" value="1"/>
</dbReference>
<dbReference type="STRING" id="137265.SAMN05421684_7514"/>
<keyword evidence="3" id="KW-0804">Transcription</keyword>
<dbReference type="PROSITE" id="PS50977">
    <property type="entry name" value="HTH_TETR_2"/>
    <property type="match status" value="1"/>
</dbReference>
<name>A0A1H3UMB8_9ACTN</name>
<keyword evidence="2 4" id="KW-0238">DNA-binding</keyword>
<evidence type="ECO:0000256" key="3">
    <source>
        <dbReference type="ARBA" id="ARBA00023163"/>
    </source>
</evidence>
<dbReference type="OrthoDB" id="5242390at2"/>
<gene>
    <name evidence="6" type="ORF">SAMN05421684_7514</name>
</gene>
<feature type="domain" description="HTH tetR-type" evidence="5">
    <location>
        <begin position="27"/>
        <end position="87"/>
    </location>
</feature>
<keyword evidence="1" id="KW-0805">Transcription regulation</keyword>
<reference evidence="7" key="1">
    <citation type="submission" date="2016-10" db="EMBL/GenBank/DDBJ databases">
        <authorList>
            <person name="Varghese N."/>
            <person name="Submissions S."/>
        </authorList>
    </citation>
    <scope>NUCLEOTIDE SEQUENCE [LARGE SCALE GENOMIC DNA]</scope>
    <source>
        <strain evidence="7">DSM 44718</strain>
    </source>
</reference>
<dbReference type="GO" id="GO:0003700">
    <property type="term" value="F:DNA-binding transcription factor activity"/>
    <property type="evidence" value="ECO:0007669"/>
    <property type="project" value="TreeGrafter"/>
</dbReference>
<organism evidence="6 7">
    <name type="scientific">Asanoa ishikariensis</name>
    <dbReference type="NCBI Taxonomy" id="137265"/>
    <lineage>
        <taxon>Bacteria</taxon>
        <taxon>Bacillati</taxon>
        <taxon>Actinomycetota</taxon>
        <taxon>Actinomycetes</taxon>
        <taxon>Micromonosporales</taxon>
        <taxon>Micromonosporaceae</taxon>
        <taxon>Asanoa</taxon>
    </lineage>
</organism>
<protein>
    <submittedName>
        <fullName evidence="6">Transcriptional regulator, TetR family</fullName>
    </submittedName>
</protein>